<dbReference type="AlphaFoldDB" id="A0AAV4XM33"/>
<dbReference type="EMBL" id="BPLR01018016">
    <property type="protein sequence ID" value="GIY96162.1"/>
    <property type="molecule type" value="Genomic_DNA"/>
</dbReference>
<dbReference type="Proteomes" id="UP001054945">
    <property type="component" value="Unassembled WGS sequence"/>
</dbReference>
<organism evidence="1 2">
    <name type="scientific">Caerostris extrusa</name>
    <name type="common">Bark spider</name>
    <name type="synonym">Caerostris bankana</name>
    <dbReference type="NCBI Taxonomy" id="172846"/>
    <lineage>
        <taxon>Eukaryota</taxon>
        <taxon>Metazoa</taxon>
        <taxon>Ecdysozoa</taxon>
        <taxon>Arthropoda</taxon>
        <taxon>Chelicerata</taxon>
        <taxon>Arachnida</taxon>
        <taxon>Araneae</taxon>
        <taxon>Araneomorphae</taxon>
        <taxon>Entelegynae</taxon>
        <taxon>Araneoidea</taxon>
        <taxon>Araneidae</taxon>
        <taxon>Caerostris</taxon>
    </lineage>
</organism>
<sequence>MCQIVDNLCYPDMPRNDYHHYNIQSRNRNVNNVQHKKTKVKMDALFGIYNNIAYFTRKNTYFKKYFSVQIRQTSFVLKLIDKRRFLGTQDNLFLQTKVERDV</sequence>
<name>A0AAV4XM33_CAEEX</name>
<proteinExistence type="predicted"/>
<reference evidence="1 2" key="1">
    <citation type="submission" date="2021-06" db="EMBL/GenBank/DDBJ databases">
        <title>Caerostris extrusa draft genome.</title>
        <authorList>
            <person name="Kono N."/>
            <person name="Arakawa K."/>
        </authorList>
    </citation>
    <scope>NUCLEOTIDE SEQUENCE [LARGE SCALE GENOMIC DNA]</scope>
</reference>
<evidence type="ECO:0000313" key="1">
    <source>
        <dbReference type="EMBL" id="GIY96162.1"/>
    </source>
</evidence>
<comment type="caution">
    <text evidence="1">The sequence shown here is derived from an EMBL/GenBank/DDBJ whole genome shotgun (WGS) entry which is preliminary data.</text>
</comment>
<accession>A0AAV4XM33</accession>
<evidence type="ECO:0000313" key="2">
    <source>
        <dbReference type="Proteomes" id="UP001054945"/>
    </source>
</evidence>
<protein>
    <submittedName>
        <fullName evidence="1">Uncharacterized protein</fullName>
    </submittedName>
</protein>
<gene>
    <name evidence="1" type="ORF">CEXT_140261</name>
</gene>
<keyword evidence="2" id="KW-1185">Reference proteome</keyword>